<keyword evidence="1" id="KW-0812">Transmembrane</keyword>
<reference evidence="4" key="1">
    <citation type="journal article" date="2012" name="Science">
        <title>The Paleozoic origin of enzymatic lignin decomposition reconstructed from 31 fungal genomes.</title>
        <authorList>
            <person name="Floudas D."/>
            <person name="Binder M."/>
            <person name="Riley R."/>
            <person name="Barry K."/>
            <person name="Blanchette R.A."/>
            <person name="Henrissat B."/>
            <person name="Martinez A.T."/>
            <person name="Otillar R."/>
            <person name="Spatafora J.W."/>
            <person name="Yadav J.S."/>
            <person name="Aerts A."/>
            <person name="Benoit I."/>
            <person name="Boyd A."/>
            <person name="Carlson A."/>
            <person name="Copeland A."/>
            <person name="Coutinho P.M."/>
            <person name="de Vries R.P."/>
            <person name="Ferreira P."/>
            <person name="Findley K."/>
            <person name="Foster B."/>
            <person name="Gaskell J."/>
            <person name="Glotzer D."/>
            <person name="Gorecki P."/>
            <person name="Heitman J."/>
            <person name="Hesse C."/>
            <person name="Hori C."/>
            <person name="Igarashi K."/>
            <person name="Jurgens J.A."/>
            <person name="Kallen N."/>
            <person name="Kersten P."/>
            <person name="Kohler A."/>
            <person name="Kuees U."/>
            <person name="Kumar T.K.A."/>
            <person name="Kuo A."/>
            <person name="LaButti K."/>
            <person name="Larrondo L.F."/>
            <person name="Lindquist E."/>
            <person name="Ling A."/>
            <person name="Lombard V."/>
            <person name="Lucas S."/>
            <person name="Lundell T."/>
            <person name="Martin R."/>
            <person name="McLaughlin D.J."/>
            <person name="Morgenstern I."/>
            <person name="Morin E."/>
            <person name="Murat C."/>
            <person name="Nagy L.G."/>
            <person name="Nolan M."/>
            <person name="Ohm R.A."/>
            <person name="Patyshakuliyeva A."/>
            <person name="Rokas A."/>
            <person name="Ruiz-Duenas F.J."/>
            <person name="Sabat G."/>
            <person name="Salamov A."/>
            <person name="Samejima M."/>
            <person name="Schmutz J."/>
            <person name="Slot J.C."/>
            <person name="St John F."/>
            <person name="Stenlid J."/>
            <person name="Sun H."/>
            <person name="Sun S."/>
            <person name="Syed K."/>
            <person name="Tsang A."/>
            <person name="Wiebenga A."/>
            <person name="Young D."/>
            <person name="Pisabarro A."/>
            <person name="Eastwood D.C."/>
            <person name="Martin F."/>
            <person name="Cullen D."/>
            <person name="Grigoriev I.V."/>
            <person name="Hibbett D.S."/>
        </authorList>
    </citation>
    <scope>NUCLEOTIDE SEQUENCE [LARGE SCALE GENOMIC DNA]</scope>
    <source>
        <strain evidence="4">RWD-64-598 SS2</strain>
    </source>
</reference>
<dbReference type="Proteomes" id="UP000053558">
    <property type="component" value="Unassembled WGS sequence"/>
</dbReference>
<keyword evidence="4" id="KW-1185">Reference proteome</keyword>
<dbReference type="OrthoDB" id="5841748at2759"/>
<feature type="transmembrane region" description="Helical" evidence="1">
    <location>
        <begin position="34"/>
        <end position="51"/>
    </location>
</feature>
<dbReference type="AlphaFoldDB" id="A0A5M3MTC5"/>
<dbReference type="KEGG" id="cput:CONPUDRAFT_103296"/>
<dbReference type="SUPFAM" id="SSF52025">
    <property type="entry name" value="PA domain"/>
    <property type="match status" value="1"/>
</dbReference>
<dbReference type="InterPro" id="IPR039373">
    <property type="entry name" value="Peptidase_M28B"/>
</dbReference>
<dbReference type="PANTHER" id="PTHR10404">
    <property type="entry name" value="N-ACETYLATED-ALPHA-LINKED ACIDIC DIPEPTIDASE"/>
    <property type="match status" value="1"/>
</dbReference>
<sequence length="295" mass="32448">MKPRGDEKARLGLPYPSVQPIASPGRVHKRFKRVFLHLFLFLGLGLSYGLWTGSVNLSSLHHKSRSYYDYVRRIEGQFLEVPNTGSALNNSRRFATYPHIAGAASDFDDASQILQIFQEELGITQLDEEPVFPAGSPESRQATLDITSKQTHPSAWIDVYYPVLNTAKSEDLSLQLLDDDSSAIWTADLIEDGNEADKEASTYRDAIAPFHGLSASGEAIGHIVYANYGTKEDYDKLIESGVDLTGKIVLARYGANFRGLKIQAAEDSGAAGVLIYSDPRDDGDVTVENGFLPYP</sequence>
<evidence type="ECO:0000313" key="4">
    <source>
        <dbReference type="Proteomes" id="UP000053558"/>
    </source>
</evidence>
<feature type="domain" description="PA" evidence="2">
    <location>
        <begin position="223"/>
        <end position="284"/>
    </location>
</feature>
<gene>
    <name evidence="3" type="ORF">CONPUDRAFT_103296</name>
</gene>
<organism evidence="3 4">
    <name type="scientific">Coniophora puteana (strain RWD-64-598)</name>
    <name type="common">Brown rot fungus</name>
    <dbReference type="NCBI Taxonomy" id="741705"/>
    <lineage>
        <taxon>Eukaryota</taxon>
        <taxon>Fungi</taxon>
        <taxon>Dikarya</taxon>
        <taxon>Basidiomycota</taxon>
        <taxon>Agaricomycotina</taxon>
        <taxon>Agaricomycetes</taxon>
        <taxon>Agaricomycetidae</taxon>
        <taxon>Boletales</taxon>
        <taxon>Coniophorineae</taxon>
        <taxon>Coniophoraceae</taxon>
        <taxon>Coniophora</taxon>
    </lineage>
</organism>
<dbReference type="Gene3D" id="3.50.30.30">
    <property type="match status" value="1"/>
</dbReference>
<dbReference type="RefSeq" id="XP_007768012.1">
    <property type="nucleotide sequence ID" value="XM_007769822.1"/>
</dbReference>
<dbReference type="InterPro" id="IPR003137">
    <property type="entry name" value="PA_domain"/>
</dbReference>
<feature type="non-terminal residue" evidence="3">
    <location>
        <position position="295"/>
    </location>
</feature>
<dbReference type="InterPro" id="IPR046450">
    <property type="entry name" value="PA_dom_sf"/>
</dbReference>
<keyword evidence="1" id="KW-1133">Transmembrane helix</keyword>
<proteinExistence type="predicted"/>
<keyword evidence="1" id="KW-0472">Membrane</keyword>
<evidence type="ECO:0000259" key="2">
    <source>
        <dbReference type="Pfam" id="PF02225"/>
    </source>
</evidence>
<evidence type="ECO:0000313" key="3">
    <source>
        <dbReference type="EMBL" id="EIW82297.1"/>
    </source>
</evidence>
<dbReference type="EMBL" id="JH711577">
    <property type="protein sequence ID" value="EIW82297.1"/>
    <property type="molecule type" value="Genomic_DNA"/>
</dbReference>
<name>A0A5M3MTC5_CONPW</name>
<dbReference type="PANTHER" id="PTHR10404:SF46">
    <property type="entry name" value="VACUOLAR PROTEIN SORTING-ASSOCIATED PROTEIN 70"/>
    <property type="match status" value="1"/>
</dbReference>
<accession>A0A5M3MTC5</accession>
<comment type="caution">
    <text evidence="3">The sequence shown here is derived from an EMBL/GenBank/DDBJ whole genome shotgun (WGS) entry which is preliminary data.</text>
</comment>
<dbReference type="Pfam" id="PF02225">
    <property type="entry name" value="PA"/>
    <property type="match status" value="1"/>
</dbReference>
<dbReference type="GO" id="GO:0004180">
    <property type="term" value="F:carboxypeptidase activity"/>
    <property type="evidence" value="ECO:0007669"/>
    <property type="project" value="TreeGrafter"/>
</dbReference>
<protein>
    <submittedName>
        <fullName evidence="3">Transferrin receptor ectodomain apical domain-containing protein</fullName>
    </submittedName>
</protein>
<dbReference type="GeneID" id="19198414"/>
<keyword evidence="3" id="KW-0675">Receptor</keyword>
<evidence type="ECO:0000256" key="1">
    <source>
        <dbReference type="SAM" id="Phobius"/>
    </source>
</evidence>